<comment type="caution">
    <text evidence="2">The sequence shown here is derived from an EMBL/GenBank/DDBJ whole genome shotgun (WGS) entry which is preliminary data.</text>
</comment>
<protein>
    <recommendedName>
        <fullName evidence="4">Phosphatidylserine decarboxylase</fullName>
    </recommendedName>
</protein>
<keyword evidence="1" id="KW-1133">Transmembrane helix</keyword>
<gene>
    <name evidence="2" type="ORF">CP960_12850</name>
</gene>
<evidence type="ECO:0008006" key="4">
    <source>
        <dbReference type="Google" id="ProtNLM"/>
    </source>
</evidence>
<dbReference type="EMBL" id="NXIF01000062">
    <property type="protein sequence ID" value="PKI79747.1"/>
    <property type="molecule type" value="Genomic_DNA"/>
</dbReference>
<accession>A0A2N1IZM5</accession>
<proteinExistence type="predicted"/>
<feature type="transmembrane region" description="Helical" evidence="1">
    <location>
        <begin position="14"/>
        <end position="47"/>
    </location>
</feature>
<evidence type="ECO:0000313" key="2">
    <source>
        <dbReference type="EMBL" id="PKI79747.1"/>
    </source>
</evidence>
<dbReference type="KEGG" id="ahs:AHALO_0534"/>
<keyword evidence="1" id="KW-0472">Membrane</keyword>
<dbReference type="RefSeq" id="WP_101185888.1">
    <property type="nucleotide sequence ID" value="NZ_CP031218.1"/>
</dbReference>
<keyword evidence="3" id="KW-1185">Reference proteome</keyword>
<evidence type="ECO:0000313" key="3">
    <source>
        <dbReference type="Proteomes" id="UP000233248"/>
    </source>
</evidence>
<keyword evidence="1" id="KW-0812">Transmembrane</keyword>
<dbReference type="AlphaFoldDB" id="A0A2N1IZM5"/>
<dbReference type="OrthoDB" id="5348147at2"/>
<dbReference type="Proteomes" id="UP000233248">
    <property type="component" value="Unassembled WGS sequence"/>
</dbReference>
<name>A0A2N1IZM5_9BACT</name>
<sequence length="193" mass="21837">MLDKYILKQGQKVALYLFVFAIFLQIVDLEFLSVLLFFTFILALYVYRVKEVKVDSEAKIVSPVSGTVEAIDFNEQYNFVYLNVSLFDSSILVSPEDSTLKVESIKRGVFLSLDEKSAKSLNEQMSLKTENTTMKLLASFATAQLNKPIEKEYSKGEALEVFTQGELILRLKKECKVALKIGQKVEAGQTVCY</sequence>
<organism evidence="2 3">
    <name type="scientific">Malaciobacter halophilus</name>
    <dbReference type="NCBI Taxonomy" id="197482"/>
    <lineage>
        <taxon>Bacteria</taxon>
        <taxon>Pseudomonadati</taxon>
        <taxon>Campylobacterota</taxon>
        <taxon>Epsilonproteobacteria</taxon>
        <taxon>Campylobacterales</taxon>
        <taxon>Arcobacteraceae</taxon>
        <taxon>Malaciobacter</taxon>
    </lineage>
</organism>
<reference evidence="2 3" key="1">
    <citation type="submission" date="2017-09" db="EMBL/GenBank/DDBJ databases">
        <title>Genomics of the genus Arcobacter.</title>
        <authorList>
            <person name="Perez-Cataluna A."/>
            <person name="Figueras M.J."/>
            <person name="Salas-Masso N."/>
        </authorList>
    </citation>
    <scope>NUCLEOTIDE SEQUENCE [LARGE SCALE GENOMIC DNA]</scope>
    <source>
        <strain evidence="2 3">DSM 18005</strain>
    </source>
</reference>
<evidence type="ECO:0000256" key="1">
    <source>
        <dbReference type="SAM" id="Phobius"/>
    </source>
</evidence>